<name>A0A2P2PK73_RHIMU</name>
<sequence length="29" mass="3250">MIIGQEHLCFSSVVHTASLCIFCKTVRLL</sequence>
<organism evidence="1">
    <name type="scientific">Rhizophora mucronata</name>
    <name type="common">Asiatic mangrove</name>
    <dbReference type="NCBI Taxonomy" id="61149"/>
    <lineage>
        <taxon>Eukaryota</taxon>
        <taxon>Viridiplantae</taxon>
        <taxon>Streptophyta</taxon>
        <taxon>Embryophyta</taxon>
        <taxon>Tracheophyta</taxon>
        <taxon>Spermatophyta</taxon>
        <taxon>Magnoliopsida</taxon>
        <taxon>eudicotyledons</taxon>
        <taxon>Gunneridae</taxon>
        <taxon>Pentapetalae</taxon>
        <taxon>rosids</taxon>
        <taxon>fabids</taxon>
        <taxon>Malpighiales</taxon>
        <taxon>Rhizophoraceae</taxon>
        <taxon>Rhizophora</taxon>
    </lineage>
</organism>
<evidence type="ECO:0000313" key="1">
    <source>
        <dbReference type="EMBL" id="MBX55127.1"/>
    </source>
</evidence>
<protein>
    <submittedName>
        <fullName evidence="1">Uncharacterized protein</fullName>
    </submittedName>
</protein>
<dbReference type="EMBL" id="GGEC01074643">
    <property type="protein sequence ID" value="MBX55127.1"/>
    <property type="molecule type" value="Transcribed_RNA"/>
</dbReference>
<accession>A0A2P2PK73</accession>
<reference evidence="1" key="1">
    <citation type="submission" date="2018-02" db="EMBL/GenBank/DDBJ databases">
        <title>Rhizophora mucronata_Transcriptome.</title>
        <authorList>
            <person name="Meera S.P."/>
            <person name="Sreeshan A."/>
            <person name="Augustine A."/>
        </authorList>
    </citation>
    <scope>NUCLEOTIDE SEQUENCE</scope>
    <source>
        <tissue evidence="1">Leaf</tissue>
    </source>
</reference>
<proteinExistence type="predicted"/>
<dbReference type="AlphaFoldDB" id="A0A2P2PK73"/>